<dbReference type="Proteomes" id="UP001596157">
    <property type="component" value="Unassembled WGS sequence"/>
</dbReference>
<organism evidence="2 3">
    <name type="scientific">Actinokineospora guangxiensis</name>
    <dbReference type="NCBI Taxonomy" id="1490288"/>
    <lineage>
        <taxon>Bacteria</taxon>
        <taxon>Bacillati</taxon>
        <taxon>Actinomycetota</taxon>
        <taxon>Actinomycetes</taxon>
        <taxon>Pseudonocardiales</taxon>
        <taxon>Pseudonocardiaceae</taxon>
        <taxon>Actinokineospora</taxon>
    </lineage>
</organism>
<comment type="caution">
    <text evidence="2">The sequence shown here is derived from an EMBL/GenBank/DDBJ whole genome shotgun (WGS) entry which is preliminary data.</text>
</comment>
<feature type="transmembrane region" description="Helical" evidence="1">
    <location>
        <begin position="93"/>
        <end position="111"/>
    </location>
</feature>
<keyword evidence="1" id="KW-1133">Transmembrane helix</keyword>
<evidence type="ECO:0000256" key="1">
    <source>
        <dbReference type="SAM" id="Phobius"/>
    </source>
</evidence>
<accession>A0ABW0EH83</accession>
<gene>
    <name evidence="2" type="ORF">ACFPM7_06790</name>
</gene>
<feature type="transmembrane region" description="Helical" evidence="1">
    <location>
        <begin position="25"/>
        <end position="46"/>
    </location>
</feature>
<sequence length="194" mass="20617">MSVHHTERPAASAARATAADRGPTALARLLAALRIVMGLVFTWAFLDKLFGLGYATGSANAWIGGGSPTKGFLGGLEHGPFAGMFRSWAGQAWADWLFMAGLLGIGGALLLGVGLRVAAVAGSLQMLLMWVAEWPLARHTDAGELTRSTNPLLDYHVVYALVLIVIAAAAAGEVWGLGARWARLDVVDRNRWLR</sequence>
<name>A0ABW0EH83_9PSEU</name>
<feature type="transmembrane region" description="Helical" evidence="1">
    <location>
        <begin position="118"/>
        <end position="137"/>
    </location>
</feature>
<dbReference type="RefSeq" id="WP_378244975.1">
    <property type="nucleotide sequence ID" value="NZ_JBHSKF010000002.1"/>
</dbReference>
<keyword evidence="1" id="KW-0472">Membrane</keyword>
<protein>
    <recommendedName>
        <fullName evidence="4">Thiosulfate dehydrogenase [quinone] large subunit</fullName>
    </recommendedName>
</protein>
<feature type="transmembrane region" description="Helical" evidence="1">
    <location>
        <begin position="157"/>
        <end position="182"/>
    </location>
</feature>
<dbReference type="EMBL" id="JBHSKF010000002">
    <property type="protein sequence ID" value="MFC5286752.1"/>
    <property type="molecule type" value="Genomic_DNA"/>
</dbReference>
<evidence type="ECO:0000313" key="2">
    <source>
        <dbReference type="EMBL" id="MFC5286752.1"/>
    </source>
</evidence>
<evidence type="ECO:0000313" key="3">
    <source>
        <dbReference type="Proteomes" id="UP001596157"/>
    </source>
</evidence>
<reference evidence="3" key="1">
    <citation type="journal article" date="2019" name="Int. J. Syst. Evol. Microbiol.">
        <title>The Global Catalogue of Microorganisms (GCM) 10K type strain sequencing project: providing services to taxonomists for standard genome sequencing and annotation.</title>
        <authorList>
            <consortium name="The Broad Institute Genomics Platform"/>
            <consortium name="The Broad Institute Genome Sequencing Center for Infectious Disease"/>
            <person name="Wu L."/>
            <person name="Ma J."/>
        </authorList>
    </citation>
    <scope>NUCLEOTIDE SEQUENCE [LARGE SCALE GENOMIC DNA]</scope>
    <source>
        <strain evidence="3">CCUG 59778</strain>
    </source>
</reference>
<keyword evidence="1" id="KW-0812">Transmembrane</keyword>
<keyword evidence="3" id="KW-1185">Reference proteome</keyword>
<evidence type="ECO:0008006" key="4">
    <source>
        <dbReference type="Google" id="ProtNLM"/>
    </source>
</evidence>
<proteinExistence type="predicted"/>